<accession>A0ABQ4IQD1</accession>
<dbReference type="EMBL" id="BOPB01000002">
    <property type="protein sequence ID" value="GIJ20030.1"/>
    <property type="molecule type" value="Genomic_DNA"/>
</dbReference>
<name>A0ABQ4IQD1_9ACTN</name>
<reference evidence="1 2" key="1">
    <citation type="submission" date="2021-01" db="EMBL/GenBank/DDBJ databases">
        <title>Whole genome shotgun sequence of Verrucosispora lutea NBRC 106530.</title>
        <authorList>
            <person name="Komaki H."/>
            <person name="Tamura T."/>
        </authorList>
    </citation>
    <scope>NUCLEOTIDE SEQUENCE [LARGE SCALE GENOMIC DNA]</scope>
    <source>
        <strain evidence="1 2">NBRC 106530</strain>
    </source>
</reference>
<protein>
    <submittedName>
        <fullName evidence="1">Uncharacterized protein</fullName>
    </submittedName>
</protein>
<evidence type="ECO:0000313" key="2">
    <source>
        <dbReference type="Proteomes" id="UP000643165"/>
    </source>
</evidence>
<keyword evidence="2" id="KW-1185">Reference proteome</keyword>
<evidence type="ECO:0000313" key="1">
    <source>
        <dbReference type="EMBL" id="GIJ20030.1"/>
    </source>
</evidence>
<dbReference type="Proteomes" id="UP000643165">
    <property type="component" value="Unassembled WGS sequence"/>
</dbReference>
<gene>
    <name evidence="1" type="ORF">Vlu01_06540</name>
</gene>
<organism evidence="1 2">
    <name type="scientific">Micromonospora lutea</name>
    <dbReference type="NCBI Taxonomy" id="419825"/>
    <lineage>
        <taxon>Bacteria</taxon>
        <taxon>Bacillati</taxon>
        <taxon>Actinomycetota</taxon>
        <taxon>Actinomycetes</taxon>
        <taxon>Micromonosporales</taxon>
        <taxon>Micromonosporaceae</taxon>
        <taxon>Micromonospora</taxon>
    </lineage>
</organism>
<comment type="caution">
    <text evidence="1">The sequence shown here is derived from an EMBL/GenBank/DDBJ whole genome shotgun (WGS) entry which is preliminary data.</text>
</comment>
<proteinExistence type="predicted"/>
<sequence>MKCASETCAIRARLGMSSGWAYARSMASRARNIARFVSSTALLTATSPLTVPRPVVAVPTGSVPNPTDRVTAA</sequence>